<dbReference type="SUPFAM" id="SSF52833">
    <property type="entry name" value="Thioredoxin-like"/>
    <property type="match status" value="1"/>
</dbReference>
<dbReference type="Proteomes" id="UP000808388">
    <property type="component" value="Unassembled WGS sequence"/>
</dbReference>
<dbReference type="InterPro" id="IPR013766">
    <property type="entry name" value="Thioredoxin_domain"/>
</dbReference>
<comment type="similarity">
    <text evidence="1">Belongs to the thioredoxin family. DsbA subfamily.</text>
</comment>
<dbReference type="PROSITE" id="PS51352">
    <property type="entry name" value="THIOREDOXIN_2"/>
    <property type="match status" value="1"/>
</dbReference>
<organism evidence="8 9">
    <name type="scientific">Candidatus Sungiibacteriota bacterium</name>
    <dbReference type="NCBI Taxonomy" id="2750080"/>
    <lineage>
        <taxon>Bacteria</taxon>
        <taxon>Candidatus Sungiibacteriota</taxon>
    </lineage>
</organism>
<evidence type="ECO:0000256" key="2">
    <source>
        <dbReference type="ARBA" id="ARBA00022729"/>
    </source>
</evidence>
<keyword evidence="6" id="KW-0472">Membrane</keyword>
<comment type="caution">
    <text evidence="8">The sequence shown here is derived from an EMBL/GenBank/DDBJ whole genome shotgun (WGS) entry which is preliminary data.</text>
</comment>
<dbReference type="PANTHER" id="PTHR13887:SF14">
    <property type="entry name" value="DISULFIDE BOND FORMATION PROTEIN D"/>
    <property type="match status" value="1"/>
</dbReference>
<evidence type="ECO:0000259" key="7">
    <source>
        <dbReference type="PROSITE" id="PS51352"/>
    </source>
</evidence>
<gene>
    <name evidence="8" type="ORF">HY220_04095</name>
</gene>
<dbReference type="EMBL" id="JACQCQ010000013">
    <property type="protein sequence ID" value="MBI3627890.1"/>
    <property type="molecule type" value="Genomic_DNA"/>
</dbReference>
<proteinExistence type="inferred from homology"/>
<evidence type="ECO:0000256" key="1">
    <source>
        <dbReference type="ARBA" id="ARBA00005791"/>
    </source>
</evidence>
<dbReference type="PANTHER" id="PTHR13887">
    <property type="entry name" value="GLUTATHIONE S-TRANSFERASE KAPPA"/>
    <property type="match status" value="1"/>
</dbReference>
<reference evidence="8" key="1">
    <citation type="submission" date="2020-07" db="EMBL/GenBank/DDBJ databases">
        <title>Huge and variable diversity of episymbiotic CPR bacteria and DPANN archaea in groundwater ecosystems.</title>
        <authorList>
            <person name="He C.Y."/>
            <person name="Keren R."/>
            <person name="Whittaker M."/>
            <person name="Farag I.F."/>
            <person name="Doudna J."/>
            <person name="Cate J.H.D."/>
            <person name="Banfield J.F."/>
        </authorList>
    </citation>
    <scope>NUCLEOTIDE SEQUENCE</scope>
    <source>
        <strain evidence="8">NC_groundwater_972_Pr1_S-0.2um_49_27</strain>
    </source>
</reference>
<protein>
    <submittedName>
        <fullName evidence="8">DsbA family protein</fullName>
    </submittedName>
</protein>
<keyword evidence="6" id="KW-1133">Transmembrane helix</keyword>
<dbReference type="GO" id="GO:0016491">
    <property type="term" value="F:oxidoreductase activity"/>
    <property type="evidence" value="ECO:0007669"/>
    <property type="project" value="UniProtKB-KW"/>
</dbReference>
<evidence type="ECO:0000256" key="6">
    <source>
        <dbReference type="SAM" id="Phobius"/>
    </source>
</evidence>
<accession>A0A9D6LUI9</accession>
<evidence type="ECO:0000256" key="4">
    <source>
        <dbReference type="ARBA" id="ARBA00023157"/>
    </source>
</evidence>
<keyword evidence="6" id="KW-0812">Transmembrane</keyword>
<keyword evidence="5" id="KW-0676">Redox-active center</keyword>
<dbReference type="InterPro" id="IPR036249">
    <property type="entry name" value="Thioredoxin-like_sf"/>
</dbReference>
<keyword evidence="3" id="KW-0560">Oxidoreductase</keyword>
<keyword evidence="4" id="KW-1015">Disulfide bond</keyword>
<dbReference type="Gene3D" id="3.40.30.10">
    <property type="entry name" value="Glutaredoxin"/>
    <property type="match status" value="1"/>
</dbReference>
<sequence length="244" mass="26434">MKCKMFAATPRASFFPPMDEEIKAPDGQTNYLIPGSIIAAGVIIALAVLYSNGAPSLKRDTKNTSPDTAAYYASDDPILGDPNAKVAVVEFSDFQCPFCEQFFQSVEPGLVRDYVRTGKVKFVYRDFPLSSIHPMAEKAAEAGQCAKEENKFWQMHDAIFQNQPDLSIANLKLWAKNIGLDQAKFNDCLDSGKYAEAIAKEVGAGTRLGVNGTPFTFVNGIGISGAQPYAQFKAAIEAALEAAK</sequence>
<feature type="domain" description="Thioredoxin" evidence="7">
    <location>
        <begin position="59"/>
        <end position="241"/>
    </location>
</feature>
<feature type="transmembrane region" description="Helical" evidence="6">
    <location>
        <begin position="31"/>
        <end position="50"/>
    </location>
</feature>
<name>A0A9D6LUI9_9BACT</name>
<evidence type="ECO:0000256" key="3">
    <source>
        <dbReference type="ARBA" id="ARBA00023002"/>
    </source>
</evidence>
<dbReference type="Pfam" id="PF13462">
    <property type="entry name" value="Thioredoxin_4"/>
    <property type="match status" value="1"/>
</dbReference>
<dbReference type="AlphaFoldDB" id="A0A9D6LUI9"/>
<keyword evidence="2" id="KW-0732">Signal</keyword>
<evidence type="ECO:0000313" key="8">
    <source>
        <dbReference type="EMBL" id="MBI3627890.1"/>
    </source>
</evidence>
<evidence type="ECO:0000256" key="5">
    <source>
        <dbReference type="ARBA" id="ARBA00023284"/>
    </source>
</evidence>
<dbReference type="InterPro" id="IPR012336">
    <property type="entry name" value="Thioredoxin-like_fold"/>
</dbReference>
<evidence type="ECO:0000313" key="9">
    <source>
        <dbReference type="Proteomes" id="UP000808388"/>
    </source>
</evidence>